<sequence length="114" mass="13930">MLQNWDPEFRKIKIFVKVYHSETVELAKELYDLEYLGSYLFVNVMARFNYVNEDLAEEALEIHKTRHRRHYKMVFEEGKTLADVRADRLKHEKLERARNVRDPMLRLQFEIPLF</sequence>
<organism evidence="1 2">
    <name type="scientific">Fusarium coffeatum</name>
    <dbReference type="NCBI Taxonomy" id="231269"/>
    <lineage>
        <taxon>Eukaryota</taxon>
        <taxon>Fungi</taxon>
        <taxon>Dikarya</taxon>
        <taxon>Ascomycota</taxon>
        <taxon>Pezizomycotina</taxon>
        <taxon>Sordariomycetes</taxon>
        <taxon>Hypocreomycetidae</taxon>
        <taxon>Hypocreales</taxon>
        <taxon>Nectriaceae</taxon>
        <taxon>Fusarium</taxon>
        <taxon>Fusarium incarnatum-equiseti species complex</taxon>
    </lineage>
</organism>
<protein>
    <submittedName>
        <fullName evidence="1">Uncharacterized protein</fullName>
    </submittedName>
</protein>
<proteinExistence type="predicted"/>
<dbReference type="AlphaFoldDB" id="A0A366RHC1"/>
<dbReference type="EMBL" id="QKXC01000153">
    <property type="protein sequence ID" value="RBR15655.1"/>
    <property type="molecule type" value="Genomic_DNA"/>
</dbReference>
<name>A0A366RHC1_9HYPO</name>
<dbReference type="Proteomes" id="UP000253153">
    <property type="component" value="Unassembled WGS sequence"/>
</dbReference>
<dbReference type="RefSeq" id="XP_031014553.1">
    <property type="nucleotide sequence ID" value="XM_031161437.1"/>
</dbReference>
<dbReference type="OrthoDB" id="4990216at2759"/>
<dbReference type="GeneID" id="41996733"/>
<evidence type="ECO:0000313" key="2">
    <source>
        <dbReference type="Proteomes" id="UP000253153"/>
    </source>
</evidence>
<evidence type="ECO:0000313" key="1">
    <source>
        <dbReference type="EMBL" id="RBR15655.1"/>
    </source>
</evidence>
<accession>A0A366RHC1</accession>
<comment type="caution">
    <text evidence="1">The sequence shown here is derived from an EMBL/GenBank/DDBJ whole genome shotgun (WGS) entry which is preliminary data.</text>
</comment>
<keyword evidence="2" id="KW-1185">Reference proteome</keyword>
<gene>
    <name evidence="1" type="ORF">FIESC28_07296</name>
</gene>
<reference evidence="1 2" key="1">
    <citation type="submission" date="2018-06" db="EMBL/GenBank/DDBJ databases">
        <title>Fusarium incarnatum-equiseti species complex species 28.</title>
        <authorList>
            <person name="Gardiner D.M."/>
        </authorList>
    </citation>
    <scope>NUCLEOTIDE SEQUENCE [LARGE SCALE GENOMIC DNA]</scope>
    <source>
        <strain evidence="1 2">FIESC_28</strain>
    </source>
</reference>